<dbReference type="EMBL" id="JASNFN010000002">
    <property type="protein sequence ID" value="MDP5181587.1"/>
    <property type="molecule type" value="Genomic_DNA"/>
</dbReference>
<proteinExistence type="predicted"/>
<accession>A0ABT9I8P7</accession>
<evidence type="ECO:0000313" key="1">
    <source>
        <dbReference type="EMBL" id="MDP5181587.1"/>
    </source>
</evidence>
<comment type="caution">
    <text evidence="1">The sequence shown here is derived from an EMBL/GenBank/DDBJ whole genome shotgun (WGS) entry which is preliminary data.</text>
</comment>
<gene>
    <name evidence="1" type="ORF">QOZ88_02970</name>
</gene>
<dbReference type="Proteomes" id="UP001233673">
    <property type="component" value="Unassembled WGS sequence"/>
</dbReference>
<reference evidence="2" key="1">
    <citation type="submission" date="2023-05" db="EMBL/GenBank/DDBJ databases">
        <title>Draft genome of Pseudofrankia sp. BMG5.37.</title>
        <authorList>
            <person name="Gtari M."/>
            <person name="Ghodhbane F."/>
            <person name="Sbissi I."/>
        </authorList>
    </citation>
    <scope>NUCLEOTIDE SEQUENCE [LARGE SCALE GENOMIC DNA]</scope>
    <source>
        <strain evidence="2">BMG 814</strain>
    </source>
</reference>
<name>A0ABT9I8P7_9ACTN</name>
<dbReference type="RefSeq" id="WP_305998306.1">
    <property type="nucleotide sequence ID" value="NZ_JASNFN010000002.1"/>
</dbReference>
<protein>
    <submittedName>
        <fullName evidence="1">Uncharacterized protein</fullName>
    </submittedName>
</protein>
<evidence type="ECO:0000313" key="2">
    <source>
        <dbReference type="Proteomes" id="UP001233673"/>
    </source>
</evidence>
<keyword evidence="2" id="KW-1185">Reference proteome</keyword>
<organism evidence="1 2">
    <name type="scientific">Blastococcus carthaginiensis</name>
    <dbReference type="NCBI Taxonomy" id="3050034"/>
    <lineage>
        <taxon>Bacteria</taxon>
        <taxon>Bacillati</taxon>
        <taxon>Actinomycetota</taxon>
        <taxon>Actinomycetes</taxon>
        <taxon>Geodermatophilales</taxon>
        <taxon>Geodermatophilaceae</taxon>
        <taxon>Blastococcus</taxon>
    </lineage>
</organism>
<sequence>MSSFPGTPRTLRGSIVAVDPWSPASRVVVFQYNPDSVTRTLRPRADTRQQQDRAADPHRVYGAPTESVTMTVEVDAADQLEADDPVARAAGIAPALATLEMLLTPSSARVIADTAMLLAGTIEILPPAGPLTVLVWGPARVLPVRLETLTITEQAFDPALSPIRASVELALHVLTYSDLPTSDPGYWLSLRHQVLKETLATVGSSTGTGAALGALAGA</sequence>